<feature type="compositionally biased region" description="Low complexity" evidence="1">
    <location>
        <begin position="623"/>
        <end position="646"/>
    </location>
</feature>
<reference evidence="3 4" key="1">
    <citation type="submission" date="2019-06" db="EMBL/GenBank/DDBJ databases">
        <title>Whole genome shotgun sequence of Streptomyces cacaoi subsp. cacaoi NBRC 12748.</title>
        <authorList>
            <person name="Hosoyama A."/>
            <person name="Uohara A."/>
            <person name="Ohji S."/>
            <person name="Ichikawa N."/>
        </authorList>
    </citation>
    <scope>NUCLEOTIDE SEQUENCE [LARGE SCALE GENOMIC DNA]</scope>
    <source>
        <strain evidence="3 4">NBRC 12748</strain>
    </source>
</reference>
<organism evidence="3 4">
    <name type="scientific">Streptomyces cacaoi</name>
    <dbReference type="NCBI Taxonomy" id="1898"/>
    <lineage>
        <taxon>Bacteria</taxon>
        <taxon>Bacillati</taxon>
        <taxon>Actinomycetota</taxon>
        <taxon>Actinomycetes</taxon>
        <taxon>Kitasatosporales</taxon>
        <taxon>Streptomycetaceae</taxon>
        <taxon>Streptomyces</taxon>
    </lineage>
</organism>
<feature type="compositionally biased region" description="Basic residues" evidence="1">
    <location>
        <begin position="1249"/>
        <end position="1258"/>
    </location>
</feature>
<dbReference type="InterPro" id="IPR047738">
    <property type="entry name" value="SAV_2336-like_N"/>
</dbReference>
<feature type="compositionally biased region" description="Pro residues" evidence="1">
    <location>
        <begin position="17"/>
        <end position="29"/>
    </location>
</feature>
<dbReference type="OrthoDB" id="4495511at2"/>
<comment type="caution">
    <text evidence="3">The sequence shown here is derived from an EMBL/GenBank/DDBJ whole genome shotgun (WGS) entry which is preliminary data.</text>
</comment>
<sequence length="1258" mass="132426">MPTEASEGGGSGAPRLPGSPGPSDRPPGPADGGSAPGTGPAGPGPVAELAARLAALPGRREEGADGGPSARELAELLWLARHVPPAGGGTPAPPGDDTAADGPVPPPPGDRPKPPADEPETEPGGRRGTAEPEPATAGLRSGRPVPPQRGRTPETGDGPRLRAVPVRAPAATVLPGVPELQRALRPLQGYQPPVGTRDGQLDEQATAERAAETGLVVPVLRGATTAGTRIRLVMDVSSSTVLWRGALAELAQVCAVTGAFREVRTYHLREGRDGTVLASPDHAGRRMPCPAERLRDPTGQQLTLVLSDCAGPLWRAGRMQRLLHHWASGAPVALVQPLPQRLWRRTHLPAEPGVLRRREGRGARLAFTGGPTARAAPGARALPVPVLALNRDALGAWARLLSGSTGLSQPGAVGWVRPDHPSAGPRPARPTGDRRAAELLRAFRTTASREAVRLAVCLSAAPLTLPVMQLVQRTMLPSTGPEVLAEVVLSGLLHRAEGEPGAAEDAYAFAPGVRRTLLRSLPKGEAVLVLKHVSAYVERHFGRRSRNFPAYALARLTGTEPPDAGAPADPADLPPAFAEVPAAVVRRFGGEPEPVEPAERPAPGTLPGVERVDPADRADSAGRTDTAADSADSADGADGAESAGRSGVAGPGARGREAQEVRRAVVRVVPEGGGPWVNGFFLAPGWVVTVPAAGAAEDRVTVETATGQRFTAVRTTDRTAPAWQRPLAFVQVPEAAAPDCLWLADQQADEDAAVLVQGWAPGSPSRGPEFTTVAGGPDGPRPREHTEPRPGAPVRDAATGEVVGVHVPVPGAARRRRRPVWAGAPDGGRLPWRALVRAHDLHHWRRLSSGGHSWPRQAQRNAPEDTGFGPVRRAYLYGILARLEPPASASTVLELVSGVVGPYGYAVPGPLGWRDGVAMVRAATAEPGVADVLRYAVRVWAAYGPGGPRRPWEALHAWAESVAASLPEGPVREEVLRTLEDPPPAAQYGGVAVHLDPVAGPSGVRYDWSVELEHGERSTLIETGHGPDTAEGLPGELSGPLSFALDLGDVGQGVAGVRFALPPELFDLPVDAWRVGTGPPLGATRHITVMARGRRRHPRRRDRWEGIHREQASGLEPVPLLLGEDAGDIHHRLNSCPDNTVPVHCGPVSHRSDPQAAQAVAAALRAGYGLLLWRRDEGEHEGCEEFQQRAFECVRRAGDAEGLLDLVHALRRAQQREDGPATRWVRDLAVLYDPPDAPADDSWPLPAPRLRRRGAPGG</sequence>
<name>A0A4Y3QZZ0_STRCI</name>
<dbReference type="EMBL" id="BJMM01000013">
    <property type="protein sequence ID" value="GEB50549.1"/>
    <property type="molecule type" value="Genomic_DNA"/>
</dbReference>
<dbReference type="NCBIfam" id="NF041121">
    <property type="entry name" value="SAV_2336_NTERM"/>
    <property type="match status" value="1"/>
</dbReference>
<dbReference type="InterPro" id="IPR045450">
    <property type="entry name" value="VMAP_C"/>
</dbReference>
<protein>
    <recommendedName>
        <fullName evidence="2">vWA-MoxR associated protein C-terminal domain-containing protein</fullName>
    </recommendedName>
</protein>
<feature type="region of interest" description="Disordered" evidence="1">
    <location>
        <begin position="1235"/>
        <end position="1258"/>
    </location>
</feature>
<gene>
    <name evidence="3" type="ORF">SCA03_31000</name>
</gene>
<evidence type="ECO:0000256" key="1">
    <source>
        <dbReference type="SAM" id="MobiDB-lite"/>
    </source>
</evidence>
<accession>A0A4Y3QZZ0</accession>
<feature type="compositionally biased region" description="Gly residues" evidence="1">
    <location>
        <begin position="30"/>
        <end position="41"/>
    </location>
</feature>
<feature type="compositionally biased region" description="Low complexity" evidence="1">
    <location>
        <begin position="44"/>
        <end position="57"/>
    </location>
</feature>
<dbReference type="Pfam" id="PF20028">
    <property type="entry name" value="VMAP-C"/>
    <property type="match status" value="1"/>
</dbReference>
<feature type="region of interest" description="Disordered" evidence="1">
    <location>
        <begin position="591"/>
        <end position="660"/>
    </location>
</feature>
<dbReference type="InterPro" id="IPR009003">
    <property type="entry name" value="Peptidase_S1_PA"/>
</dbReference>
<dbReference type="Proteomes" id="UP000319210">
    <property type="component" value="Unassembled WGS sequence"/>
</dbReference>
<feature type="compositionally biased region" description="Basic and acidic residues" evidence="1">
    <location>
        <begin position="610"/>
        <end position="622"/>
    </location>
</feature>
<evidence type="ECO:0000313" key="3">
    <source>
        <dbReference type="EMBL" id="GEB50549.1"/>
    </source>
</evidence>
<feature type="region of interest" description="Disordered" evidence="1">
    <location>
        <begin position="1"/>
        <end position="161"/>
    </location>
</feature>
<feature type="compositionally biased region" description="Low complexity" evidence="1">
    <location>
        <begin position="1235"/>
        <end position="1244"/>
    </location>
</feature>
<evidence type="ECO:0000313" key="4">
    <source>
        <dbReference type="Proteomes" id="UP000319210"/>
    </source>
</evidence>
<dbReference type="SUPFAM" id="SSF50494">
    <property type="entry name" value="Trypsin-like serine proteases"/>
    <property type="match status" value="1"/>
</dbReference>
<feature type="domain" description="vWA-MoxR associated protein C-terminal" evidence="2">
    <location>
        <begin position="1005"/>
        <end position="1235"/>
    </location>
</feature>
<feature type="region of interest" description="Disordered" evidence="1">
    <location>
        <begin position="411"/>
        <end position="432"/>
    </location>
</feature>
<keyword evidence="4" id="KW-1185">Reference proteome</keyword>
<proteinExistence type="predicted"/>
<dbReference type="RefSeq" id="WP_141275445.1">
    <property type="nucleotide sequence ID" value="NZ_BJMM01000013.1"/>
</dbReference>
<feature type="compositionally biased region" description="Low complexity" evidence="1">
    <location>
        <begin position="75"/>
        <end position="85"/>
    </location>
</feature>
<feature type="region of interest" description="Disordered" evidence="1">
    <location>
        <begin position="759"/>
        <end position="795"/>
    </location>
</feature>
<dbReference type="AlphaFoldDB" id="A0A4Y3QZZ0"/>
<feature type="compositionally biased region" description="Basic and acidic residues" evidence="1">
    <location>
        <begin position="151"/>
        <end position="160"/>
    </location>
</feature>
<evidence type="ECO:0000259" key="2">
    <source>
        <dbReference type="Pfam" id="PF20028"/>
    </source>
</evidence>